<gene>
    <name evidence="1" type="ORF">CONCODRAFT_168301</name>
</gene>
<evidence type="ECO:0000313" key="1">
    <source>
        <dbReference type="EMBL" id="KXN66550.1"/>
    </source>
</evidence>
<dbReference type="EMBL" id="KQ964712">
    <property type="protein sequence ID" value="KXN66550.1"/>
    <property type="molecule type" value="Genomic_DNA"/>
</dbReference>
<reference evidence="1 2" key="1">
    <citation type="journal article" date="2015" name="Genome Biol. Evol.">
        <title>Phylogenomic analyses indicate that early fungi evolved digesting cell walls of algal ancestors of land plants.</title>
        <authorList>
            <person name="Chang Y."/>
            <person name="Wang S."/>
            <person name="Sekimoto S."/>
            <person name="Aerts A.L."/>
            <person name="Choi C."/>
            <person name="Clum A."/>
            <person name="LaButti K.M."/>
            <person name="Lindquist E.A."/>
            <person name="Yee Ngan C."/>
            <person name="Ohm R.A."/>
            <person name="Salamov A.A."/>
            <person name="Grigoriev I.V."/>
            <person name="Spatafora J.W."/>
            <person name="Berbee M.L."/>
        </authorList>
    </citation>
    <scope>NUCLEOTIDE SEQUENCE [LARGE SCALE GENOMIC DNA]</scope>
    <source>
        <strain evidence="1 2">NRRL 28638</strain>
    </source>
</reference>
<protein>
    <submittedName>
        <fullName evidence="1">Uncharacterized protein</fullName>
    </submittedName>
</protein>
<proteinExistence type="predicted"/>
<dbReference type="AlphaFoldDB" id="A0A137NUU1"/>
<organism evidence="1 2">
    <name type="scientific">Conidiobolus coronatus (strain ATCC 28846 / CBS 209.66 / NRRL 28638)</name>
    <name type="common">Delacroixia coronata</name>
    <dbReference type="NCBI Taxonomy" id="796925"/>
    <lineage>
        <taxon>Eukaryota</taxon>
        <taxon>Fungi</taxon>
        <taxon>Fungi incertae sedis</taxon>
        <taxon>Zoopagomycota</taxon>
        <taxon>Entomophthoromycotina</taxon>
        <taxon>Entomophthoromycetes</taxon>
        <taxon>Entomophthorales</taxon>
        <taxon>Ancylistaceae</taxon>
        <taxon>Conidiobolus</taxon>
    </lineage>
</organism>
<dbReference type="Proteomes" id="UP000070444">
    <property type="component" value="Unassembled WGS sequence"/>
</dbReference>
<keyword evidence="2" id="KW-1185">Reference proteome</keyword>
<sequence>ILATVSAQVTIVRPDKTTSIINNTPGCYGIYPDIAEVKNADHVKLEFYNDWNCKGSKVEESNGNRVFSKPVNALSIRVSPKSRARHLRASRQASEDRYSLNDLVKNSHFSDDIKLENLSDFLSDYLPGFVPKKNCNLFTHITQGCN</sequence>
<feature type="non-terminal residue" evidence="1">
    <location>
        <position position="1"/>
    </location>
</feature>
<evidence type="ECO:0000313" key="2">
    <source>
        <dbReference type="Proteomes" id="UP000070444"/>
    </source>
</evidence>
<accession>A0A137NUU1</accession>
<name>A0A137NUU1_CONC2</name>